<evidence type="ECO:0000313" key="4">
    <source>
        <dbReference type="Proteomes" id="UP000811545"/>
    </source>
</evidence>
<evidence type="ECO:0000313" key="3">
    <source>
        <dbReference type="EMBL" id="MBT9145235.1"/>
    </source>
</evidence>
<gene>
    <name evidence="3" type="ORF">DDT42_01105</name>
</gene>
<evidence type="ECO:0000256" key="2">
    <source>
        <dbReference type="SAM" id="Phobius"/>
    </source>
</evidence>
<evidence type="ECO:0000256" key="1">
    <source>
        <dbReference type="SAM" id="MobiDB-lite"/>
    </source>
</evidence>
<feature type="region of interest" description="Disordered" evidence="1">
    <location>
        <begin position="111"/>
        <end position="132"/>
    </location>
</feature>
<comment type="caution">
    <text evidence="3">The sequence shown here is derived from an EMBL/GenBank/DDBJ whole genome shotgun (WGS) entry which is preliminary data.</text>
</comment>
<accession>A0A9E2BGN1</accession>
<name>A0A9E2BGN1_PSYF1</name>
<dbReference type="EMBL" id="QLTW01000064">
    <property type="protein sequence ID" value="MBT9145235.1"/>
    <property type="molecule type" value="Genomic_DNA"/>
</dbReference>
<keyword evidence="2" id="KW-0812">Transmembrane</keyword>
<reference evidence="3 4" key="1">
    <citation type="journal article" date="2021" name="bioRxiv">
        <title>Unique metabolic strategies in Hadean analogues reveal hints for primordial physiology.</title>
        <authorList>
            <person name="Nobu M.K."/>
            <person name="Nakai R."/>
            <person name="Tamazawa S."/>
            <person name="Mori H."/>
            <person name="Toyoda A."/>
            <person name="Ijiri A."/>
            <person name="Suzuki S."/>
            <person name="Kurokawa K."/>
            <person name="Kamagata Y."/>
            <person name="Tamaki H."/>
        </authorList>
    </citation>
    <scope>NUCLEOTIDE SEQUENCE [LARGE SCALE GENOMIC DNA]</scope>
    <source>
        <strain evidence="3">BS525</strain>
    </source>
</reference>
<feature type="transmembrane region" description="Helical" evidence="2">
    <location>
        <begin position="80"/>
        <end position="102"/>
    </location>
</feature>
<feature type="compositionally biased region" description="Basic and acidic residues" evidence="1">
    <location>
        <begin position="111"/>
        <end position="122"/>
    </location>
</feature>
<keyword evidence="2" id="KW-0472">Membrane</keyword>
<organism evidence="3 4">
    <name type="scientific">Psychracetigena formicireducens</name>
    <dbReference type="NCBI Taxonomy" id="2986056"/>
    <lineage>
        <taxon>Bacteria</taxon>
        <taxon>Bacillati</taxon>
        <taxon>Candidatus Lithacetigenota</taxon>
        <taxon>Candidatus Psychracetigena</taxon>
    </lineage>
</organism>
<dbReference type="Proteomes" id="UP000811545">
    <property type="component" value="Unassembled WGS sequence"/>
</dbReference>
<sequence length="132" mass="15241">MPKKKEIDFDKEEETKIEDETVVKKKKGKKISINEDEMQEKFVKTFSSIAFLLKIDANYTEKDFETESKELVRLINKNQVLANIITILDPIFLIIGLMTKVIEMAKKVKIRKEQEAQARSESDGGDTSSKNR</sequence>
<proteinExistence type="predicted"/>
<protein>
    <submittedName>
        <fullName evidence="3">Uncharacterized protein</fullName>
    </submittedName>
</protein>
<dbReference type="AlphaFoldDB" id="A0A9E2BGN1"/>
<keyword evidence="2" id="KW-1133">Transmembrane helix</keyword>